<dbReference type="RefSeq" id="XP_008721128.1">
    <property type="nucleotide sequence ID" value="XM_008722906.1"/>
</dbReference>
<sequence>MVRKFLGLPEPKAPPKLPVFNMPPDITASDITQEEITRTISSSTVPVLKDHEAEMPPLPEMNGFGRYRMAKNASDEHRINHIRRTTSDLSKPMIDEIARLNLVDPRIFQEATSERPSPASSTASPRGGLPYPTEYIDRRRGSLVQRGFSPSTNSSASSSFHDSMMKRRKASMASVCSISSDGEIKQRLKMSRQPSMAVSETEANPLHNITQNQFTREKAARPRTPCLFDDDNIDSAVASDDEEPGNKAGTSRRTPSALFEGVECKNPGTDQAESSVACPRTGTGEATQWSQTHHGVTQQVRQGRHSGRATSRRVITTKHAANRGSRSNNRTRDLAGDTRQHGLRREAAHAPRIQTAIEAPRSRRCPSRRSLASQPSAWETYQSESSEMLQPSIDSTENGKTSIILDVDSTHEEMRPPQLHQICVEEGDEPADLALYMVEHVERVSAEEDRSSIHSDSTTKTAIRWTSQIYGKLSSAVRRDRSATVIYHPPAILQQEIAERSTPDAVE</sequence>
<name>W2RIZ3_CYPE1</name>
<accession>W2RIZ3</accession>
<evidence type="ECO:0000313" key="2">
    <source>
        <dbReference type="EMBL" id="ETN36310.1"/>
    </source>
</evidence>
<dbReference type="HOGENOM" id="CLU_537489_0_0_1"/>
<dbReference type="EMBL" id="KB822725">
    <property type="protein sequence ID" value="ETN36310.1"/>
    <property type="molecule type" value="Genomic_DNA"/>
</dbReference>
<feature type="compositionally biased region" description="Polar residues" evidence="1">
    <location>
        <begin position="371"/>
        <end position="397"/>
    </location>
</feature>
<keyword evidence="3" id="KW-1185">Reference proteome</keyword>
<feature type="compositionally biased region" description="Basic and acidic residues" evidence="1">
    <location>
        <begin position="330"/>
        <end position="349"/>
    </location>
</feature>
<dbReference type="AlphaFoldDB" id="W2RIZ3"/>
<organism evidence="2 3">
    <name type="scientific">Cyphellophora europaea (strain CBS 101466)</name>
    <name type="common">Phialophora europaea</name>
    <dbReference type="NCBI Taxonomy" id="1220924"/>
    <lineage>
        <taxon>Eukaryota</taxon>
        <taxon>Fungi</taxon>
        <taxon>Dikarya</taxon>
        <taxon>Ascomycota</taxon>
        <taxon>Pezizomycotina</taxon>
        <taxon>Eurotiomycetes</taxon>
        <taxon>Chaetothyriomycetidae</taxon>
        <taxon>Chaetothyriales</taxon>
        <taxon>Cyphellophoraceae</taxon>
        <taxon>Cyphellophora</taxon>
    </lineage>
</organism>
<feature type="compositionally biased region" description="Polar residues" evidence="1">
    <location>
        <begin position="284"/>
        <end position="296"/>
    </location>
</feature>
<dbReference type="OrthoDB" id="4160901at2759"/>
<dbReference type="STRING" id="1220924.W2RIZ3"/>
<feature type="region of interest" description="Disordered" evidence="1">
    <location>
        <begin position="110"/>
        <end position="168"/>
    </location>
</feature>
<proteinExistence type="predicted"/>
<feature type="compositionally biased region" description="Low complexity" evidence="1">
    <location>
        <begin position="149"/>
        <end position="162"/>
    </location>
</feature>
<feature type="compositionally biased region" description="Low complexity" evidence="1">
    <location>
        <begin position="110"/>
        <end position="126"/>
    </location>
</feature>
<evidence type="ECO:0000313" key="3">
    <source>
        <dbReference type="Proteomes" id="UP000030752"/>
    </source>
</evidence>
<dbReference type="InParanoid" id="W2RIZ3"/>
<feature type="region of interest" description="Disordered" evidence="1">
    <location>
        <begin position="190"/>
        <end position="296"/>
    </location>
</feature>
<gene>
    <name evidence="2" type="ORF">HMPREF1541_08587</name>
</gene>
<dbReference type="GeneID" id="19975926"/>
<dbReference type="Proteomes" id="UP000030752">
    <property type="component" value="Unassembled WGS sequence"/>
</dbReference>
<protein>
    <submittedName>
        <fullName evidence="2">Uncharacterized protein</fullName>
    </submittedName>
</protein>
<evidence type="ECO:0000256" key="1">
    <source>
        <dbReference type="SAM" id="MobiDB-lite"/>
    </source>
</evidence>
<feature type="region of interest" description="Disordered" evidence="1">
    <location>
        <begin position="1"/>
        <end position="21"/>
    </location>
</feature>
<reference evidence="2 3" key="1">
    <citation type="submission" date="2013-03" db="EMBL/GenBank/DDBJ databases">
        <title>The Genome Sequence of Phialophora europaea CBS 101466.</title>
        <authorList>
            <consortium name="The Broad Institute Genomics Platform"/>
            <person name="Cuomo C."/>
            <person name="de Hoog S."/>
            <person name="Gorbushina A."/>
            <person name="Walker B."/>
            <person name="Young S.K."/>
            <person name="Zeng Q."/>
            <person name="Gargeya S."/>
            <person name="Fitzgerald M."/>
            <person name="Haas B."/>
            <person name="Abouelleil A."/>
            <person name="Allen A.W."/>
            <person name="Alvarado L."/>
            <person name="Arachchi H.M."/>
            <person name="Berlin A.M."/>
            <person name="Chapman S.B."/>
            <person name="Gainer-Dewar J."/>
            <person name="Goldberg J."/>
            <person name="Griggs A."/>
            <person name="Gujja S."/>
            <person name="Hansen M."/>
            <person name="Howarth C."/>
            <person name="Imamovic A."/>
            <person name="Ireland A."/>
            <person name="Larimer J."/>
            <person name="McCowan C."/>
            <person name="Murphy C."/>
            <person name="Pearson M."/>
            <person name="Poon T.W."/>
            <person name="Priest M."/>
            <person name="Roberts A."/>
            <person name="Saif S."/>
            <person name="Shea T."/>
            <person name="Sisk P."/>
            <person name="Sykes S."/>
            <person name="Wortman J."/>
            <person name="Nusbaum C."/>
            <person name="Birren B."/>
        </authorList>
    </citation>
    <scope>NUCLEOTIDE SEQUENCE [LARGE SCALE GENOMIC DNA]</scope>
    <source>
        <strain evidence="2 3">CBS 101466</strain>
    </source>
</reference>
<feature type="compositionally biased region" description="Acidic residues" evidence="1">
    <location>
        <begin position="228"/>
        <end position="243"/>
    </location>
</feature>
<feature type="compositionally biased region" description="Polar residues" evidence="1">
    <location>
        <begin position="192"/>
        <end position="214"/>
    </location>
</feature>
<dbReference type="eggNOG" id="ENOG502T3UA">
    <property type="taxonomic scope" value="Eukaryota"/>
</dbReference>
<dbReference type="VEuPathDB" id="FungiDB:HMPREF1541_08587"/>
<feature type="region of interest" description="Disordered" evidence="1">
    <location>
        <begin position="319"/>
        <end position="397"/>
    </location>
</feature>